<proteinExistence type="predicted"/>
<evidence type="ECO:0000313" key="2">
    <source>
        <dbReference type="RefSeq" id="XP_011502220.1"/>
    </source>
</evidence>
<gene>
    <name evidence="2" type="primary">LOC105365693</name>
</gene>
<reference evidence="2" key="1">
    <citation type="submission" date="2025-08" db="UniProtKB">
        <authorList>
            <consortium name="RefSeq"/>
        </authorList>
    </citation>
    <scope>IDENTIFICATION</scope>
</reference>
<dbReference type="GeneID" id="105365693"/>
<dbReference type="RefSeq" id="XP_011502220.1">
    <property type="nucleotide sequence ID" value="XM_011503918.1"/>
</dbReference>
<dbReference type="KEGG" id="csol:105365693"/>
<evidence type="ECO:0000313" key="1">
    <source>
        <dbReference type="Proteomes" id="UP000695007"/>
    </source>
</evidence>
<organism evidence="1 2">
    <name type="scientific">Ceratosolen solmsi marchali</name>
    <dbReference type="NCBI Taxonomy" id="326594"/>
    <lineage>
        <taxon>Eukaryota</taxon>
        <taxon>Metazoa</taxon>
        <taxon>Ecdysozoa</taxon>
        <taxon>Arthropoda</taxon>
        <taxon>Hexapoda</taxon>
        <taxon>Insecta</taxon>
        <taxon>Pterygota</taxon>
        <taxon>Neoptera</taxon>
        <taxon>Endopterygota</taxon>
        <taxon>Hymenoptera</taxon>
        <taxon>Apocrita</taxon>
        <taxon>Proctotrupomorpha</taxon>
        <taxon>Chalcidoidea</taxon>
        <taxon>Agaonidae</taxon>
        <taxon>Agaoninae</taxon>
        <taxon>Ceratosolen</taxon>
    </lineage>
</organism>
<sequence length="215" mass="24047">MNINAIPFIAGNNQGLASQIPELPSAAFNVFPDEQQQICMNEISNSSQNLLSLHNTVCNLSKQLASAQANLLAAQVKFYQDAVSCSTNTHNQLPTQSQNLSITDVHSAKYSTLPTIQSPMPNIQKNQNDSYALHKNFPTHNVQDFGPPSYQANATIEPRLDLQPMYIQQNHFHHQQQHPNFQQYYLNTQPTNSVLRGKVQGSIEDCRLVLEDCSL</sequence>
<dbReference type="Proteomes" id="UP000695007">
    <property type="component" value="Unplaced"/>
</dbReference>
<protein>
    <submittedName>
        <fullName evidence="2">Uncharacterized protein LOC105365693</fullName>
    </submittedName>
</protein>
<accession>A0AAJ6YQ70</accession>
<dbReference type="AlphaFoldDB" id="A0AAJ6YQ70"/>
<name>A0AAJ6YQ70_9HYME</name>
<keyword evidence="1" id="KW-1185">Reference proteome</keyword>